<keyword evidence="2" id="KW-1185">Reference proteome</keyword>
<reference evidence="1 2" key="1">
    <citation type="submission" date="2014-04" db="EMBL/GenBank/DDBJ databases">
        <authorList>
            <consortium name="DOE Joint Genome Institute"/>
            <person name="Kuo A."/>
            <person name="Kohler A."/>
            <person name="Jargeat P."/>
            <person name="Nagy L.G."/>
            <person name="Floudas D."/>
            <person name="Copeland A."/>
            <person name="Barry K.W."/>
            <person name="Cichocki N."/>
            <person name="Veneault-Fourrey C."/>
            <person name="LaButti K."/>
            <person name="Lindquist E.A."/>
            <person name="Lipzen A."/>
            <person name="Lundell T."/>
            <person name="Morin E."/>
            <person name="Murat C."/>
            <person name="Sun H."/>
            <person name="Tunlid A."/>
            <person name="Henrissat B."/>
            <person name="Grigoriev I.V."/>
            <person name="Hibbett D.S."/>
            <person name="Martin F."/>
            <person name="Nordberg H.P."/>
            <person name="Cantor M.N."/>
            <person name="Hua S.X."/>
        </authorList>
    </citation>
    <scope>NUCLEOTIDE SEQUENCE [LARGE SCALE GENOMIC DNA]</scope>
    <source>
        <strain evidence="1 2">Ve08.2h10</strain>
    </source>
</reference>
<evidence type="ECO:0000313" key="2">
    <source>
        <dbReference type="Proteomes" id="UP000054538"/>
    </source>
</evidence>
<accession>A0A0D0C8X9</accession>
<protein>
    <submittedName>
        <fullName evidence="1">Uncharacterized protein</fullName>
    </submittedName>
</protein>
<proteinExistence type="predicted"/>
<evidence type="ECO:0000313" key="1">
    <source>
        <dbReference type="EMBL" id="KIK72093.1"/>
    </source>
</evidence>
<reference evidence="2" key="2">
    <citation type="submission" date="2015-01" db="EMBL/GenBank/DDBJ databases">
        <title>Evolutionary Origins and Diversification of the Mycorrhizal Mutualists.</title>
        <authorList>
            <consortium name="DOE Joint Genome Institute"/>
            <consortium name="Mycorrhizal Genomics Consortium"/>
            <person name="Kohler A."/>
            <person name="Kuo A."/>
            <person name="Nagy L.G."/>
            <person name="Floudas D."/>
            <person name="Copeland A."/>
            <person name="Barry K.W."/>
            <person name="Cichocki N."/>
            <person name="Veneault-Fourrey C."/>
            <person name="LaButti K."/>
            <person name="Lindquist E.A."/>
            <person name="Lipzen A."/>
            <person name="Lundell T."/>
            <person name="Morin E."/>
            <person name="Murat C."/>
            <person name="Riley R."/>
            <person name="Ohm R."/>
            <person name="Sun H."/>
            <person name="Tunlid A."/>
            <person name="Henrissat B."/>
            <person name="Grigoriev I.V."/>
            <person name="Hibbett D.S."/>
            <person name="Martin F."/>
        </authorList>
    </citation>
    <scope>NUCLEOTIDE SEQUENCE [LARGE SCALE GENOMIC DNA]</scope>
    <source>
        <strain evidence="2">Ve08.2h10</strain>
    </source>
</reference>
<dbReference type="AlphaFoldDB" id="A0A0D0C8X9"/>
<gene>
    <name evidence="1" type="ORF">PAXRUDRAFT_22409</name>
</gene>
<sequence>MKHATPAHGNEWHDAEADYISYLKPLQLPKQKSQNDYLGEWLPHQQQYLDVLLAQEAPPDPRTCNICGGDATTSLESPP</sequence>
<dbReference type="HOGENOM" id="CLU_2606731_0_0_1"/>
<name>A0A0D0C8X9_9AGAM</name>
<dbReference type="InParanoid" id="A0A0D0C8X9"/>
<dbReference type="Proteomes" id="UP000054538">
    <property type="component" value="Unassembled WGS sequence"/>
</dbReference>
<dbReference type="EMBL" id="KN831245">
    <property type="protein sequence ID" value="KIK72093.1"/>
    <property type="molecule type" value="Genomic_DNA"/>
</dbReference>
<organism evidence="1 2">
    <name type="scientific">Paxillus rubicundulus Ve08.2h10</name>
    <dbReference type="NCBI Taxonomy" id="930991"/>
    <lineage>
        <taxon>Eukaryota</taxon>
        <taxon>Fungi</taxon>
        <taxon>Dikarya</taxon>
        <taxon>Basidiomycota</taxon>
        <taxon>Agaricomycotina</taxon>
        <taxon>Agaricomycetes</taxon>
        <taxon>Agaricomycetidae</taxon>
        <taxon>Boletales</taxon>
        <taxon>Paxilineae</taxon>
        <taxon>Paxillaceae</taxon>
        <taxon>Paxillus</taxon>
    </lineage>
</organism>